<dbReference type="SUPFAM" id="SSF52540">
    <property type="entry name" value="P-loop containing nucleoside triphosphate hydrolases"/>
    <property type="match status" value="4"/>
</dbReference>
<evidence type="ECO:0000256" key="2">
    <source>
        <dbReference type="ARBA" id="ARBA00022490"/>
    </source>
</evidence>
<sequence length="1422" mass="162885">FPSKCGNAPEFITTVWKHDRDSRDPRLYVPLFEIQNSNLNPHSTVTLKIGPEERERERQTEMEEEKQPPSPLPNPKFSSSSTAFKDISNFKTPKKPNNQKPYFQSPFPHFFTASKQSPPPSSSSKSVIKRRPSIIPSTPSINVRRRTSICPSTRSKAAARRLKAFELEQSQSCRKAQSRKQKSLESLSKSLSVWLNFLFENPKSCGCDVSLLPGEGTDRGEQSRNGKRDSGVGTRVSTDGTWRSPKRLKDSSGRSSGDGLVLSSAMFNSLEVSLNDVCSLDDLKQRMREYLSLDCCKEVFSMISQVAKIIDERRLKMKAHCPMVTDVGMKQKAIKVLMNYNPTWLRIGLYIVFGGDSLLPVGDVNSNQELVFLKMVLEKQFFSHLGLAKTFAYNKLVEGLYRPGYFEALGNVILKRFLLLVLVLDKAKSLSSLPIKYGIDGTDGGSPLLFCRQSNIKSSRQVISEFLSTDVMHGEGNLLAHLVIVGYKVSYQQSSLLEYDFRITELFEDLQDGVRLCRAIQLLQHDASVLTKMVVPSDNRKKNLVNCGVALQYLKQAGVQLLDEDGVMIVAEDVATGEKELTLSLLWNMFIHLQLPLLINKMLLFEEVSKVKAANVDYSWCITSSQLDLLLEWIQSISGKYELKIDSFTSLIDGKALWCLIDYYFRNELLSACSREDSQNGSDELSVLWTGISTDAVHNFTLAQKLASMLGSFPEASSLYVLQISEVLENNGACNERSVIILLVFLSSQLIGRKNMELLHIHKLLGCSYQSPEMKRSSLDKCFMNVKPPENQNGLDDCSSEDSVRNFKVVQAWWRDLVKKNHCCNSRQNSPGTDIKSENAARLIQSHFKRFVERKNFLKIKAATSFLQTVFRAWLMVKSARHYNKSNAIFHYQLSSENHKHPIIFRRYLNFMVERNSFIRLKSSVLLIQRTARKWIRQRSAATKIQSHWRGWYMRREFLHLKKAVTKIQSGFRCLKAWRNYNQYISAATKIQSHWRGWSTRREFLHLKKAAIKIQSCLRCLKAWRNYKEYRLVSKSATIIQSHFRGFISRREAARERECIKVIQSYWKCFLMRKVFVYKREAVIKIQSSFRCTKLRKEFLRYKYAAIEIQRFARGHITRNRLPGSSCLGPVIDTGSTYQNSRSCQSLEKRILLYSVLKLQRWWKRVLLLKSRRTRSAVVVQSYVRGWLARREANRERNRVVVIQSYWKGYLARKEARGQLVDLRLRVQKSAANVDDGMRLINRLVAAVSELLSFRSVSSILHTCATLDVTTQHSQKCCETLVAAGAIKTLLKLISSVSRSIPDQEVLKHALSTLRNLASYPDLAQLLIDTNGSIELILSEMLRNKEEGFFIASQVLKMLCRIPKGVQTIRQLPALLKRLKSLVDDLKRRVATDKRNARSQPGKDYNERKLKEAMELLKLISK</sequence>
<dbReference type="Pfam" id="PF00514">
    <property type="entry name" value="Arm"/>
    <property type="match status" value="1"/>
</dbReference>
<dbReference type="GO" id="GO:0051295">
    <property type="term" value="P:establishment of meiotic spindle localization"/>
    <property type="evidence" value="ECO:0007669"/>
    <property type="project" value="TreeGrafter"/>
</dbReference>
<feature type="compositionally biased region" description="Polar residues" evidence="6">
    <location>
        <begin position="76"/>
        <end position="102"/>
    </location>
</feature>
<dbReference type="CDD" id="cd23767">
    <property type="entry name" value="IQCD"/>
    <property type="match status" value="4"/>
</dbReference>
<dbReference type="SUPFAM" id="SSF48371">
    <property type="entry name" value="ARM repeat"/>
    <property type="match status" value="1"/>
</dbReference>
<dbReference type="Gramene" id="RZC65630">
    <property type="protein sequence ID" value="RZC65630"/>
    <property type="gene ID" value="C5167_009318"/>
</dbReference>
<dbReference type="Pfam" id="PF00612">
    <property type="entry name" value="IQ"/>
    <property type="match status" value="8"/>
</dbReference>
<evidence type="ECO:0000259" key="7">
    <source>
        <dbReference type="PROSITE" id="PS50021"/>
    </source>
</evidence>
<dbReference type="InterPro" id="IPR036872">
    <property type="entry name" value="CH_dom_sf"/>
</dbReference>
<name>A0A4Y7JZZ4_PAPSO</name>
<dbReference type="Pfam" id="PF00307">
    <property type="entry name" value="CH"/>
    <property type="match status" value="1"/>
</dbReference>
<dbReference type="PANTHER" id="PTHR22706:SF1">
    <property type="entry name" value="ASSEMBLY FACTOR FOR SPINDLE MICROTUBULES"/>
    <property type="match status" value="1"/>
</dbReference>
<dbReference type="SMART" id="SM00185">
    <property type="entry name" value="ARM"/>
    <property type="match status" value="1"/>
</dbReference>
<keyword evidence="3" id="KW-0677">Repeat</keyword>
<dbReference type="GO" id="GO:0000278">
    <property type="term" value="P:mitotic cell cycle"/>
    <property type="evidence" value="ECO:0007669"/>
    <property type="project" value="TreeGrafter"/>
</dbReference>
<dbReference type="Gene3D" id="1.10.418.10">
    <property type="entry name" value="Calponin-like domain"/>
    <property type="match status" value="2"/>
</dbReference>
<keyword evidence="9" id="KW-1185">Reference proteome</keyword>
<dbReference type="InterPro" id="IPR000048">
    <property type="entry name" value="IQ_motif_EF-hand-BS"/>
</dbReference>
<feature type="region of interest" description="Disordered" evidence="6">
    <location>
        <begin position="216"/>
        <end position="257"/>
    </location>
</feature>
<feature type="compositionally biased region" description="Basic and acidic residues" evidence="6">
    <location>
        <begin position="50"/>
        <end position="67"/>
    </location>
</feature>
<keyword evidence="4" id="KW-0112">Calmodulin-binding</keyword>
<feature type="repeat" description="ARM" evidence="5">
    <location>
        <begin position="1285"/>
        <end position="1332"/>
    </location>
</feature>
<dbReference type="GO" id="GO:0000922">
    <property type="term" value="C:spindle pole"/>
    <property type="evidence" value="ECO:0007669"/>
    <property type="project" value="TreeGrafter"/>
</dbReference>
<dbReference type="PROSITE" id="PS50096">
    <property type="entry name" value="IQ"/>
    <property type="match status" value="9"/>
</dbReference>
<gene>
    <name evidence="8" type="ORF">C5167_009318</name>
</gene>
<dbReference type="PROSITE" id="PS50176">
    <property type="entry name" value="ARM_REPEAT"/>
    <property type="match status" value="1"/>
</dbReference>
<reference evidence="8 9" key="1">
    <citation type="journal article" date="2018" name="Science">
        <title>The opium poppy genome and morphinan production.</title>
        <authorList>
            <person name="Guo L."/>
            <person name="Winzer T."/>
            <person name="Yang X."/>
            <person name="Li Y."/>
            <person name="Ning Z."/>
            <person name="He Z."/>
            <person name="Teodor R."/>
            <person name="Lu Y."/>
            <person name="Bowser T.A."/>
            <person name="Graham I.A."/>
            <person name="Ye K."/>
        </authorList>
    </citation>
    <scope>NUCLEOTIDE SEQUENCE [LARGE SCALE GENOMIC DNA]</scope>
    <source>
        <strain evidence="9">cv. HN1</strain>
        <tissue evidence="8">Leaves</tissue>
    </source>
</reference>
<dbReference type="Proteomes" id="UP000316621">
    <property type="component" value="Chromosome 6"/>
</dbReference>
<dbReference type="SMART" id="SM00015">
    <property type="entry name" value="IQ"/>
    <property type="match status" value="12"/>
</dbReference>
<evidence type="ECO:0000256" key="3">
    <source>
        <dbReference type="ARBA" id="ARBA00022737"/>
    </source>
</evidence>
<dbReference type="Gene3D" id="1.25.10.10">
    <property type="entry name" value="Leucine-rich Repeat Variant"/>
    <property type="match status" value="1"/>
</dbReference>
<proteinExistence type="predicted"/>
<dbReference type="GO" id="GO:0007051">
    <property type="term" value="P:spindle organization"/>
    <property type="evidence" value="ECO:0007669"/>
    <property type="project" value="TreeGrafter"/>
</dbReference>
<dbReference type="InterPro" id="IPR000225">
    <property type="entry name" value="Armadillo"/>
</dbReference>
<organism evidence="8 9">
    <name type="scientific">Papaver somniferum</name>
    <name type="common">Opium poppy</name>
    <dbReference type="NCBI Taxonomy" id="3469"/>
    <lineage>
        <taxon>Eukaryota</taxon>
        <taxon>Viridiplantae</taxon>
        <taxon>Streptophyta</taxon>
        <taxon>Embryophyta</taxon>
        <taxon>Tracheophyta</taxon>
        <taxon>Spermatophyta</taxon>
        <taxon>Magnoliopsida</taxon>
        <taxon>Ranunculales</taxon>
        <taxon>Papaveraceae</taxon>
        <taxon>Papaveroideae</taxon>
        <taxon>Papaver</taxon>
    </lineage>
</organism>
<evidence type="ECO:0000256" key="5">
    <source>
        <dbReference type="PROSITE-ProRule" id="PRU00259"/>
    </source>
</evidence>
<dbReference type="PANTHER" id="PTHR22706">
    <property type="entry name" value="ASSEMBLY FACTOR FOR SPINDLE MICROTUBULES"/>
    <property type="match status" value="1"/>
</dbReference>
<dbReference type="InterPro" id="IPR001715">
    <property type="entry name" value="CH_dom"/>
</dbReference>
<dbReference type="OMA" id="YSQKCCE"/>
<feature type="non-terminal residue" evidence="8">
    <location>
        <position position="1"/>
    </location>
</feature>
<dbReference type="STRING" id="3469.A0A4Y7JZZ4"/>
<dbReference type="GO" id="GO:0005737">
    <property type="term" value="C:cytoplasm"/>
    <property type="evidence" value="ECO:0007669"/>
    <property type="project" value="UniProtKB-SubCell"/>
</dbReference>
<dbReference type="GO" id="GO:0005516">
    <property type="term" value="F:calmodulin binding"/>
    <property type="evidence" value="ECO:0007669"/>
    <property type="project" value="UniProtKB-KW"/>
</dbReference>
<evidence type="ECO:0000256" key="6">
    <source>
        <dbReference type="SAM" id="MobiDB-lite"/>
    </source>
</evidence>
<protein>
    <recommendedName>
        <fullName evidence="7">Calponin-homology (CH) domain-containing protein</fullName>
    </recommendedName>
</protein>
<dbReference type="Gene3D" id="1.20.5.190">
    <property type="match status" value="6"/>
</dbReference>
<feature type="compositionally biased region" description="Basic and acidic residues" evidence="6">
    <location>
        <begin position="216"/>
        <end position="230"/>
    </location>
</feature>
<comment type="subcellular location">
    <subcellularLocation>
        <location evidence="1">Cytoplasm</location>
    </subcellularLocation>
</comment>
<keyword evidence="2" id="KW-0963">Cytoplasm</keyword>
<dbReference type="EMBL" id="CM010720">
    <property type="protein sequence ID" value="RZC65630.1"/>
    <property type="molecule type" value="Genomic_DNA"/>
</dbReference>
<evidence type="ECO:0000313" key="8">
    <source>
        <dbReference type="EMBL" id="RZC65630.1"/>
    </source>
</evidence>
<dbReference type="InterPro" id="IPR027417">
    <property type="entry name" value="P-loop_NTPase"/>
</dbReference>
<evidence type="ECO:0000256" key="4">
    <source>
        <dbReference type="ARBA" id="ARBA00022860"/>
    </source>
</evidence>
<feature type="domain" description="Calponin-homology (CH)" evidence="7">
    <location>
        <begin position="472"/>
        <end position="594"/>
    </location>
</feature>
<dbReference type="SUPFAM" id="SSF47576">
    <property type="entry name" value="Calponin-homology domain, CH-domain"/>
    <property type="match status" value="1"/>
</dbReference>
<accession>A0A4Y7JZZ4</accession>
<evidence type="ECO:0000256" key="1">
    <source>
        <dbReference type="ARBA" id="ARBA00004496"/>
    </source>
</evidence>
<dbReference type="InterPro" id="IPR016024">
    <property type="entry name" value="ARM-type_fold"/>
</dbReference>
<dbReference type="CDD" id="cd21223">
    <property type="entry name" value="CH_ASPM_rpt1"/>
    <property type="match status" value="1"/>
</dbReference>
<evidence type="ECO:0000313" key="9">
    <source>
        <dbReference type="Proteomes" id="UP000316621"/>
    </source>
</evidence>
<dbReference type="InterPro" id="IPR011989">
    <property type="entry name" value="ARM-like"/>
</dbReference>
<dbReference type="PROSITE" id="PS50021">
    <property type="entry name" value="CH"/>
    <property type="match status" value="1"/>
</dbReference>
<feature type="region of interest" description="Disordered" evidence="6">
    <location>
        <begin position="41"/>
        <end position="140"/>
    </location>
</feature>
<dbReference type="InterPro" id="IPR051185">
    <property type="entry name" value="ASPM"/>
</dbReference>